<dbReference type="Proteomes" id="UP000626180">
    <property type="component" value="Unassembled WGS sequence"/>
</dbReference>
<dbReference type="PANTHER" id="PTHR39583">
    <property type="entry name" value="TYPE II SECRETION SYSTEM PROTEIN J-RELATED"/>
    <property type="match status" value="1"/>
</dbReference>
<dbReference type="EMBL" id="JADMCD010000004">
    <property type="protein sequence ID" value="MBF8641079.1"/>
    <property type="molecule type" value="Genomic_DNA"/>
</dbReference>
<dbReference type="AlphaFoldDB" id="A0A2X2CYP6"/>
<gene>
    <name evidence="8" type="ORF">IRZ65_10320</name>
    <name evidence="9" type="ORF">NCTC11842_04330</name>
</gene>
<reference evidence="8 11" key="2">
    <citation type="submission" date="2020-10" db="EMBL/GenBank/DDBJ databases">
        <title>Genome sequences of Pseudomonas isolates.</title>
        <authorList>
            <person name="Wessels L."/>
            <person name="Reich F."/>
            <person name="Hammerl J."/>
        </authorList>
    </citation>
    <scope>NUCLEOTIDE SEQUENCE [LARGE SCALE GENOMIC DNA]</scope>
    <source>
        <strain evidence="8 11">20-MO00624-0</strain>
    </source>
</reference>
<comment type="subcellular location">
    <subcellularLocation>
        <location evidence="1">Cell inner membrane</location>
        <topology evidence="1">Single-pass membrane protein</topology>
    </subcellularLocation>
</comment>
<dbReference type="NCBIfam" id="TIGR02532">
    <property type="entry name" value="IV_pilin_GFxxxE"/>
    <property type="match status" value="1"/>
</dbReference>
<proteinExistence type="predicted"/>
<keyword evidence="2" id="KW-1003">Cell membrane</keyword>
<dbReference type="InterPro" id="IPR012902">
    <property type="entry name" value="N_methyl_site"/>
</dbReference>
<keyword evidence="5" id="KW-0812">Transmembrane</keyword>
<evidence type="ECO:0000256" key="6">
    <source>
        <dbReference type="ARBA" id="ARBA00022989"/>
    </source>
</evidence>
<evidence type="ECO:0000313" key="11">
    <source>
        <dbReference type="Proteomes" id="UP000626180"/>
    </source>
</evidence>
<keyword evidence="3" id="KW-0488">Methylation</keyword>
<keyword evidence="4" id="KW-0997">Cell inner membrane</keyword>
<dbReference type="GO" id="GO:0015628">
    <property type="term" value="P:protein secretion by the type II secretion system"/>
    <property type="evidence" value="ECO:0007669"/>
    <property type="project" value="TreeGrafter"/>
</dbReference>
<protein>
    <submittedName>
        <fullName evidence="9">General secretion pathway protein J</fullName>
    </submittedName>
    <submittedName>
        <fullName evidence="8">Prepilin-type N-terminal cleavage/methylation domain-containing protein</fullName>
    </submittedName>
</protein>
<dbReference type="SUPFAM" id="SSF54523">
    <property type="entry name" value="Pili subunits"/>
    <property type="match status" value="1"/>
</dbReference>
<keyword evidence="7" id="KW-0472">Membrane</keyword>
<keyword evidence="11" id="KW-1185">Reference proteome</keyword>
<evidence type="ECO:0000313" key="9">
    <source>
        <dbReference type="EMBL" id="SPZ12194.1"/>
    </source>
</evidence>
<organism evidence="9 10">
    <name type="scientific">Pseudomonas luteola</name>
    <dbReference type="NCBI Taxonomy" id="47886"/>
    <lineage>
        <taxon>Bacteria</taxon>
        <taxon>Pseudomonadati</taxon>
        <taxon>Pseudomonadota</taxon>
        <taxon>Gammaproteobacteria</taxon>
        <taxon>Pseudomonadales</taxon>
        <taxon>Pseudomonadaceae</taxon>
        <taxon>Pseudomonas</taxon>
    </lineage>
</organism>
<dbReference type="EMBL" id="UAUF01000014">
    <property type="protein sequence ID" value="SPZ12194.1"/>
    <property type="molecule type" value="Genomic_DNA"/>
</dbReference>
<evidence type="ECO:0000256" key="2">
    <source>
        <dbReference type="ARBA" id="ARBA00022475"/>
    </source>
</evidence>
<dbReference type="InterPro" id="IPR051621">
    <property type="entry name" value="T2SS_protein_J"/>
</dbReference>
<evidence type="ECO:0000313" key="8">
    <source>
        <dbReference type="EMBL" id="MBF8641079.1"/>
    </source>
</evidence>
<keyword evidence="6" id="KW-1133">Transmembrane helix</keyword>
<dbReference type="InterPro" id="IPR045584">
    <property type="entry name" value="Pilin-like"/>
</dbReference>
<evidence type="ECO:0000256" key="3">
    <source>
        <dbReference type="ARBA" id="ARBA00022481"/>
    </source>
</evidence>
<dbReference type="Pfam" id="PF07963">
    <property type="entry name" value="N_methyl"/>
    <property type="match status" value="1"/>
</dbReference>
<dbReference type="GO" id="GO:0005886">
    <property type="term" value="C:plasma membrane"/>
    <property type="evidence" value="ECO:0007669"/>
    <property type="project" value="UniProtKB-SubCell"/>
</dbReference>
<evidence type="ECO:0000256" key="1">
    <source>
        <dbReference type="ARBA" id="ARBA00004377"/>
    </source>
</evidence>
<evidence type="ECO:0000256" key="5">
    <source>
        <dbReference type="ARBA" id="ARBA00022692"/>
    </source>
</evidence>
<evidence type="ECO:0000256" key="4">
    <source>
        <dbReference type="ARBA" id="ARBA00022519"/>
    </source>
</evidence>
<dbReference type="PANTHER" id="PTHR39583:SF2">
    <property type="entry name" value="TYPE II SECRETION SYSTEM PROTEIN J"/>
    <property type="match status" value="1"/>
</dbReference>
<reference evidence="9 10" key="1">
    <citation type="submission" date="2018-06" db="EMBL/GenBank/DDBJ databases">
        <authorList>
            <consortium name="Pathogen Informatics"/>
            <person name="Doyle S."/>
        </authorList>
    </citation>
    <scope>NUCLEOTIDE SEQUENCE [LARGE SCALE GENOMIC DNA]</scope>
    <source>
        <strain evidence="9 10">NCTC11842</strain>
    </source>
</reference>
<dbReference type="Proteomes" id="UP000250443">
    <property type="component" value="Unassembled WGS sequence"/>
</dbReference>
<name>A0A2X2CYP6_PSELU</name>
<accession>A0A2X2CYP6</accession>
<evidence type="ECO:0000313" key="10">
    <source>
        <dbReference type="Proteomes" id="UP000250443"/>
    </source>
</evidence>
<evidence type="ECO:0000256" key="7">
    <source>
        <dbReference type="ARBA" id="ARBA00023136"/>
    </source>
</evidence>
<sequence>MKVSMRGFTLLEVLLAISLLGILLVLIGSALISANRTLARSEQYSARLDELRSTQNFLRRELQQALPLSIQRTPTGQGMVFIGEPQEMRFIATLPSHLGGGIHIQTLRLAGDSRDQWLQVDFAKIVGNNRTESWGDPQRLLRRVRNLRFSYSGLDQNGRPTDWLPRWPWPQHLPQRVRVDLTADGPIAWPPLQVAVRLDLGNSNSMGSLQ</sequence>
<dbReference type="PROSITE" id="PS00409">
    <property type="entry name" value="PROKAR_NTER_METHYL"/>
    <property type="match status" value="1"/>
</dbReference>